<evidence type="ECO:0000256" key="5">
    <source>
        <dbReference type="ARBA" id="ARBA00023163"/>
    </source>
</evidence>
<dbReference type="Gene3D" id="1.10.10.10">
    <property type="entry name" value="Winged helix-like DNA-binding domain superfamily/Winged helix DNA-binding domain"/>
    <property type="match status" value="1"/>
</dbReference>
<protein>
    <submittedName>
        <fullName evidence="8">RNA polymerase sigma factor, sigma-70 family</fullName>
    </submittedName>
</protein>
<dbReference type="GO" id="GO:0006352">
    <property type="term" value="P:DNA-templated transcription initiation"/>
    <property type="evidence" value="ECO:0007669"/>
    <property type="project" value="InterPro"/>
</dbReference>
<dbReference type="SUPFAM" id="SSF88946">
    <property type="entry name" value="Sigma2 domain of RNA polymerase sigma factors"/>
    <property type="match status" value="1"/>
</dbReference>
<proteinExistence type="inferred from homology"/>
<evidence type="ECO:0000259" key="7">
    <source>
        <dbReference type="Pfam" id="PF08281"/>
    </source>
</evidence>
<accession>A0A2N9LAZ8</accession>
<dbReference type="InterPro" id="IPR013249">
    <property type="entry name" value="RNA_pol_sigma70_r4_t2"/>
</dbReference>
<keyword evidence="4" id="KW-0238">DNA-binding</keyword>
<dbReference type="OrthoDB" id="111931at2"/>
<dbReference type="NCBIfam" id="TIGR02937">
    <property type="entry name" value="sigma70-ECF"/>
    <property type="match status" value="1"/>
</dbReference>
<dbReference type="InterPro" id="IPR036388">
    <property type="entry name" value="WH-like_DNA-bd_sf"/>
</dbReference>
<name>A0A2N9LAZ8_9BACT</name>
<evidence type="ECO:0000256" key="4">
    <source>
        <dbReference type="ARBA" id="ARBA00023125"/>
    </source>
</evidence>
<dbReference type="Pfam" id="PF08281">
    <property type="entry name" value="Sigma70_r4_2"/>
    <property type="match status" value="1"/>
</dbReference>
<gene>
    <name evidence="8" type="ORF">SBA5_280006</name>
</gene>
<dbReference type="SUPFAM" id="SSF88659">
    <property type="entry name" value="Sigma3 and sigma4 domains of RNA polymerase sigma factors"/>
    <property type="match status" value="1"/>
</dbReference>
<evidence type="ECO:0000256" key="6">
    <source>
        <dbReference type="SAM" id="MobiDB-lite"/>
    </source>
</evidence>
<evidence type="ECO:0000256" key="3">
    <source>
        <dbReference type="ARBA" id="ARBA00023082"/>
    </source>
</evidence>
<keyword evidence="3" id="KW-0731">Sigma factor</keyword>
<dbReference type="PANTHER" id="PTHR43133:SF8">
    <property type="entry name" value="RNA POLYMERASE SIGMA FACTOR HI_1459-RELATED"/>
    <property type="match status" value="1"/>
</dbReference>
<evidence type="ECO:0000256" key="2">
    <source>
        <dbReference type="ARBA" id="ARBA00023015"/>
    </source>
</evidence>
<organism evidence="8 9">
    <name type="scientific">Candidatus Sulfuritelmatomonas gaucii</name>
    <dbReference type="NCBI Taxonomy" id="2043161"/>
    <lineage>
        <taxon>Bacteria</taxon>
        <taxon>Pseudomonadati</taxon>
        <taxon>Acidobacteriota</taxon>
        <taxon>Terriglobia</taxon>
        <taxon>Terriglobales</taxon>
        <taxon>Acidobacteriaceae</taxon>
        <taxon>Candidatus Sulfuritelmatomonas</taxon>
    </lineage>
</organism>
<comment type="similarity">
    <text evidence="1">Belongs to the sigma-70 factor family. ECF subfamily.</text>
</comment>
<dbReference type="Gene3D" id="1.10.1740.10">
    <property type="match status" value="1"/>
</dbReference>
<dbReference type="InterPro" id="IPR013324">
    <property type="entry name" value="RNA_pol_sigma_r3/r4-like"/>
</dbReference>
<sequence length="309" mass="34059">MAPTESAANAMSAGIDARPGAMNRILVEELWRACEASSWGLSDDEFEQILVDLATAQNFGLAEGVVATLHQQAAFFHGLCLADMVLARGCASGNERAWEHFVGKYRQPLIRAAVAITGSETLGRDLADQLYAELYGLTERDGARRCPLLSYRGRGSLMGWLRTTLAQRHVDHYRRTRREEPLEEVDAPADDPAPQTTAHELSLLELAVKEAVAKQPAEERYLLATYYLDGQTLKQIAQALGVHEATVSRKLQRATGAIRKLVLKNLERGGLDRRAAQDALGADPRDLDVNLKKLLQNSQTEAFQEQAAR</sequence>
<dbReference type="GO" id="GO:0016987">
    <property type="term" value="F:sigma factor activity"/>
    <property type="evidence" value="ECO:0007669"/>
    <property type="project" value="UniProtKB-KW"/>
</dbReference>
<dbReference type="PANTHER" id="PTHR43133">
    <property type="entry name" value="RNA POLYMERASE ECF-TYPE SIGMA FACTO"/>
    <property type="match status" value="1"/>
</dbReference>
<dbReference type="InterPro" id="IPR013325">
    <property type="entry name" value="RNA_pol_sigma_r2"/>
</dbReference>
<evidence type="ECO:0000313" key="9">
    <source>
        <dbReference type="Proteomes" id="UP000239735"/>
    </source>
</evidence>
<keyword evidence="5" id="KW-0804">Transcription</keyword>
<dbReference type="GO" id="GO:0003677">
    <property type="term" value="F:DNA binding"/>
    <property type="evidence" value="ECO:0007669"/>
    <property type="project" value="UniProtKB-KW"/>
</dbReference>
<evidence type="ECO:0000256" key="1">
    <source>
        <dbReference type="ARBA" id="ARBA00010641"/>
    </source>
</evidence>
<dbReference type="EMBL" id="OKRB01000084">
    <property type="protein sequence ID" value="SPE20135.1"/>
    <property type="molecule type" value="Genomic_DNA"/>
</dbReference>
<dbReference type="InterPro" id="IPR014284">
    <property type="entry name" value="RNA_pol_sigma-70_dom"/>
</dbReference>
<reference evidence="9" key="1">
    <citation type="submission" date="2018-02" db="EMBL/GenBank/DDBJ databases">
        <authorList>
            <person name="Hausmann B."/>
        </authorList>
    </citation>
    <scope>NUCLEOTIDE SEQUENCE [LARGE SCALE GENOMIC DNA]</scope>
    <source>
        <strain evidence="9">Peat soil MAG SbA5</strain>
    </source>
</reference>
<dbReference type="Proteomes" id="UP000239735">
    <property type="component" value="Unassembled WGS sequence"/>
</dbReference>
<dbReference type="InterPro" id="IPR039425">
    <property type="entry name" value="RNA_pol_sigma-70-like"/>
</dbReference>
<evidence type="ECO:0000313" key="8">
    <source>
        <dbReference type="EMBL" id="SPE20135.1"/>
    </source>
</evidence>
<keyword evidence="2" id="KW-0805">Transcription regulation</keyword>
<feature type="domain" description="RNA polymerase sigma factor 70 region 4 type 2" evidence="7">
    <location>
        <begin position="207"/>
        <end position="254"/>
    </location>
</feature>
<feature type="region of interest" description="Disordered" evidence="6">
    <location>
        <begin position="175"/>
        <end position="194"/>
    </location>
</feature>
<dbReference type="AlphaFoldDB" id="A0A2N9LAZ8"/>